<dbReference type="CDD" id="cd03192">
    <property type="entry name" value="GST_C_Sigma_like"/>
    <property type="match status" value="1"/>
</dbReference>
<dbReference type="AlphaFoldDB" id="A0A195BUG7"/>
<dbReference type="InterPro" id="IPR010987">
    <property type="entry name" value="Glutathione-S-Trfase_C-like"/>
</dbReference>
<dbReference type="SFLD" id="SFLDG01205">
    <property type="entry name" value="AMPS.1"/>
    <property type="match status" value="1"/>
</dbReference>
<dbReference type="InterPro" id="IPR036282">
    <property type="entry name" value="Glutathione-S-Trfase_C_sf"/>
</dbReference>
<dbReference type="Pfam" id="PF02798">
    <property type="entry name" value="GST_N"/>
    <property type="match status" value="1"/>
</dbReference>
<comment type="subunit">
    <text evidence="1">Homodimer.</text>
</comment>
<dbReference type="CDD" id="cd03039">
    <property type="entry name" value="GST_N_Sigma_like"/>
    <property type="match status" value="1"/>
</dbReference>
<accession>A0A195BUG7</accession>
<dbReference type="InterPro" id="IPR036249">
    <property type="entry name" value="Thioredoxin-like_sf"/>
</dbReference>
<protein>
    <recommendedName>
        <fullName evidence="2">glutathione transferase</fullName>
        <ecNumber evidence="2">2.5.1.18</ecNumber>
    </recommendedName>
</protein>
<evidence type="ECO:0000313" key="8">
    <source>
        <dbReference type="EMBL" id="KYM91402.1"/>
    </source>
</evidence>
<dbReference type="Gene3D" id="3.40.30.10">
    <property type="entry name" value="Glutaredoxin"/>
    <property type="match status" value="1"/>
</dbReference>
<dbReference type="PANTHER" id="PTHR11571:SF224">
    <property type="entry name" value="HEMATOPOIETIC PROSTAGLANDIN D SYNTHASE"/>
    <property type="match status" value="1"/>
</dbReference>
<dbReference type="GO" id="GO:0004364">
    <property type="term" value="F:glutathione transferase activity"/>
    <property type="evidence" value="ECO:0007669"/>
    <property type="project" value="UniProtKB-EC"/>
</dbReference>
<evidence type="ECO:0000256" key="1">
    <source>
        <dbReference type="ARBA" id="ARBA00011738"/>
    </source>
</evidence>
<dbReference type="PROSITE" id="PS50404">
    <property type="entry name" value="GST_NTER"/>
    <property type="match status" value="1"/>
</dbReference>
<dbReference type="InterPro" id="IPR004045">
    <property type="entry name" value="Glutathione_S-Trfase_N"/>
</dbReference>
<dbReference type="STRING" id="520822.A0A195BUG7"/>
<evidence type="ECO:0000256" key="5">
    <source>
        <dbReference type="ARBA" id="ARBA00047960"/>
    </source>
</evidence>
<proteinExistence type="inferred from homology"/>
<evidence type="ECO:0000259" key="7">
    <source>
        <dbReference type="PROSITE" id="PS50405"/>
    </source>
</evidence>
<keyword evidence="3 8" id="KW-0808">Transferase</keyword>
<name>A0A195BUG7_9HYME</name>
<evidence type="ECO:0000259" key="6">
    <source>
        <dbReference type="PROSITE" id="PS50404"/>
    </source>
</evidence>
<dbReference type="GO" id="GO:0006749">
    <property type="term" value="P:glutathione metabolic process"/>
    <property type="evidence" value="ECO:0007669"/>
    <property type="project" value="TreeGrafter"/>
</dbReference>
<organism evidence="8 9">
    <name type="scientific">Atta colombica</name>
    <dbReference type="NCBI Taxonomy" id="520822"/>
    <lineage>
        <taxon>Eukaryota</taxon>
        <taxon>Metazoa</taxon>
        <taxon>Ecdysozoa</taxon>
        <taxon>Arthropoda</taxon>
        <taxon>Hexapoda</taxon>
        <taxon>Insecta</taxon>
        <taxon>Pterygota</taxon>
        <taxon>Neoptera</taxon>
        <taxon>Endopterygota</taxon>
        <taxon>Hymenoptera</taxon>
        <taxon>Apocrita</taxon>
        <taxon>Aculeata</taxon>
        <taxon>Formicoidea</taxon>
        <taxon>Formicidae</taxon>
        <taxon>Myrmicinae</taxon>
        <taxon>Atta</taxon>
    </lineage>
</organism>
<dbReference type="Pfam" id="PF14497">
    <property type="entry name" value="GST_C_3"/>
    <property type="match status" value="1"/>
</dbReference>
<dbReference type="SFLD" id="SFLDS00019">
    <property type="entry name" value="Glutathione_Transferase_(cytos"/>
    <property type="match status" value="1"/>
</dbReference>
<dbReference type="EC" id="2.5.1.18" evidence="2"/>
<dbReference type="SUPFAM" id="SSF47616">
    <property type="entry name" value="GST C-terminal domain-like"/>
    <property type="match status" value="1"/>
</dbReference>
<keyword evidence="9" id="KW-1185">Reference proteome</keyword>
<dbReference type="FunFam" id="1.20.1050.10:FF:000030">
    <property type="entry name" value="Glutathione S-transferase S1"/>
    <property type="match status" value="1"/>
</dbReference>
<dbReference type="InterPro" id="IPR004046">
    <property type="entry name" value="GST_C"/>
</dbReference>
<gene>
    <name evidence="8" type="ORF">ALC53_01470</name>
</gene>
<dbReference type="EMBL" id="KQ976407">
    <property type="protein sequence ID" value="KYM91402.1"/>
    <property type="molecule type" value="Genomic_DNA"/>
</dbReference>
<dbReference type="Gene3D" id="1.20.1050.10">
    <property type="match status" value="1"/>
</dbReference>
<dbReference type="InterPro" id="IPR050213">
    <property type="entry name" value="GST_superfamily"/>
</dbReference>
<evidence type="ECO:0000256" key="3">
    <source>
        <dbReference type="ARBA" id="ARBA00022679"/>
    </source>
</evidence>
<comment type="similarity">
    <text evidence="4">Belongs to the GST superfamily. Sigma family.</text>
</comment>
<dbReference type="PANTHER" id="PTHR11571">
    <property type="entry name" value="GLUTATHIONE S-TRANSFERASE"/>
    <property type="match status" value="1"/>
</dbReference>
<feature type="domain" description="GST N-terminal" evidence="6">
    <location>
        <begin position="1"/>
        <end position="73"/>
    </location>
</feature>
<sequence>MYLNATGIGEPIRFLLNHCGIKFEDMRITFDEWPKYKPNMPMGQVPVLEIDGKQYHQSKAIGRFIAKKGNLYGSDDFEAMEIDAIVDSIDDIRQAMGHYYMEQNPTFKAKLKEIVFQKLYHSRDKFEEQVKKNGGYFVGGKLSWADFQWAGHCDILSSILAVDPNEDHPELKKLVEKVRALPNYLLLKTEFEKFKPLICSVLLTYGLRSVLMKLRSLDNRTNGQTVLNYKVVCYIRCTT</sequence>
<dbReference type="SFLD" id="SFLDG00363">
    <property type="entry name" value="AMPS_(cytGST):_Alpha-__Mu-__Pi"/>
    <property type="match status" value="1"/>
</dbReference>
<dbReference type="InterPro" id="IPR040079">
    <property type="entry name" value="Glutathione_S-Trfase"/>
</dbReference>
<feature type="domain" description="GST C-terminal" evidence="7">
    <location>
        <begin position="75"/>
        <end position="197"/>
    </location>
</feature>
<evidence type="ECO:0000313" key="9">
    <source>
        <dbReference type="Proteomes" id="UP000078540"/>
    </source>
</evidence>
<evidence type="ECO:0000256" key="4">
    <source>
        <dbReference type="ARBA" id="ARBA00038317"/>
    </source>
</evidence>
<dbReference type="SUPFAM" id="SSF52833">
    <property type="entry name" value="Thioredoxin-like"/>
    <property type="match status" value="1"/>
</dbReference>
<comment type="catalytic activity">
    <reaction evidence="5">
        <text>RX + glutathione = an S-substituted glutathione + a halide anion + H(+)</text>
        <dbReference type="Rhea" id="RHEA:16437"/>
        <dbReference type="ChEBI" id="CHEBI:15378"/>
        <dbReference type="ChEBI" id="CHEBI:16042"/>
        <dbReference type="ChEBI" id="CHEBI:17792"/>
        <dbReference type="ChEBI" id="CHEBI:57925"/>
        <dbReference type="ChEBI" id="CHEBI:90779"/>
        <dbReference type="EC" id="2.5.1.18"/>
    </reaction>
</comment>
<dbReference type="PROSITE" id="PS50405">
    <property type="entry name" value="GST_CTER"/>
    <property type="match status" value="1"/>
</dbReference>
<dbReference type="Proteomes" id="UP000078540">
    <property type="component" value="Unassembled WGS sequence"/>
</dbReference>
<reference evidence="8 9" key="1">
    <citation type="submission" date="2015-09" db="EMBL/GenBank/DDBJ databases">
        <title>Atta colombica WGS genome.</title>
        <authorList>
            <person name="Nygaard S."/>
            <person name="Hu H."/>
            <person name="Boomsma J."/>
            <person name="Zhang G."/>
        </authorList>
    </citation>
    <scope>NUCLEOTIDE SEQUENCE [LARGE SCALE GENOMIC DNA]</scope>
    <source>
        <strain evidence="8">Treedump-2</strain>
        <tissue evidence="8">Whole body</tissue>
    </source>
</reference>
<evidence type="ECO:0000256" key="2">
    <source>
        <dbReference type="ARBA" id="ARBA00012452"/>
    </source>
</evidence>